<evidence type="ECO:0000259" key="6">
    <source>
        <dbReference type="PROSITE" id="PS50262"/>
    </source>
</evidence>
<evidence type="ECO:0000256" key="4">
    <source>
        <dbReference type="ARBA" id="ARBA00023136"/>
    </source>
</evidence>
<accession>A0A8S1EDW6</accession>
<keyword evidence="4 5" id="KW-0472">Membrane</keyword>
<feature type="transmembrane region" description="Helical" evidence="5">
    <location>
        <begin position="97"/>
        <end position="123"/>
    </location>
</feature>
<dbReference type="OrthoDB" id="10011262at2759"/>
<feature type="transmembrane region" description="Helical" evidence="5">
    <location>
        <begin position="144"/>
        <end position="162"/>
    </location>
</feature>
<proteinExistence type="predicted"/>
<evidence type="ECO:0000256" key="3">
    <source>
        <dbReference type="ARBA" id="ARBA00022989"/>
    </source>
</evidence>
<keyword evidence="8" id="KW-1185">Reference proteome</keyword>
<dbReference type="PANTHER" id="PTHR46641">
    <property type="entry name" value="FMRFAMIDE RECEPTOR-RELATED"/>
    <property type="match status" value="1"/>
</dbReference>
<sequence length="415" mass="47625">MSIGDDIEACHEGDTDSFTDSQFLFRAYLFPFTYLFGIISNTINIIVFSQKPMRYQPVNWFFLALSVSDLMTLVSSFFVFSVPVYAENSHDAVLIEYSVHLIVLFYPLAQTGLTMSVYVTILVSVHRYLGVCHPFLIRRISNSSAVKTVIVAAVAFAFSFNISRWFELHAQPCFSKNYNQNSSMIYPTPLMINNIYTLVYRNAAYTIIMFFLPFTILTYVNLRIIATLQQSYKMRREMANVRSKRDSTVPAETIITKLEGYAPITSIETNCSNNERKENGVTIMLVAITTEFLLFNLLAFANNIIELSNKRFFQEIETLLVELSTFLVNVNGASTIIVYLIFGSKYRNVFIRLLRVYLGINLCKGDKRSMYASQAHFETTQLLDNTSRLERYKSSVKRTDMSSFRNSSRRARTPI</sequence>
<dbReference type="AlphaFoldDB" id="A0A8S1EDW6"/>
<dbReference type="Pfam" id="PF00001">
    <property type="entry name" value="7tm_1"/>
    <property type="match status" value="1"/>
</dbReference>
<dbReference type="PANTHER" id="PTHR46641:SF2">
    <property type="entry name" value="FMRFAMIDE RECEPTOR"/>
    <property type="match status" value="1"/>
</dbReference>
<evidence type="ECO:0000256" key="5">
    <source>
        <dbReference type="SAM" id="Phobius"/>
    </source>
</evidence>
<dbReference type="InterPro" id="IPR052954">
    <property type="entry name" value="GPCR-Ligand_Int"/>
</dbReference>
<protein>
    <recommendedName>
        <fullName evidence="6">G-protein coupled receptors family 1 profile domain-containing protein</fullName>
    </recommendedName>
</protein>
<feature type="domain" description="G-protein coupled receptors family 1 profile" evidence="6">
    <location>
        <begin position="40"/>
        <end position="339"/>
    </location>
</feature>
<feature type="transmembrane region" description="Helical" evidence="5">
    <location>
        <begin position="60"/>
        <end position="85"/>
    </location>
</feature>
<evidence type="ECO:0000313" key="7">
    <source>
        <dbReference type="EMBL" id="CAB3398313.1"/>
    </source>
</evidence>
<dbReference type="GO" id="GO:0016020">
    <property type="term" value="C:membrane"/>
    <property type="evidence" value="ECO:0007669"/>
    <property type="project" value="UniProtKB-SubCell"/>
</dbReference>
<dbReference type="SUPFAM" id="SSF81321">
    <property type="entry name" value="Family A G protein-coupled receptor-like"/>
    <property type="match status" value="1"/>
</dbReference>
<dbReference type="EMBL" id="CADEPM010000001">
    <property type="protein sequence ID" value="CAB3398313.1"/>
    <property type="molecule type" value="Genomic_DNA"/>
</dbReference>
<reference evidence="7 8" key="1">
    <citation type="submission" date="2020-04" db="EMBL/GenBank/DDBJ databases">
        <authorList>
            <person name="Laetsch R D."/>
            <person name="Stevens L."/>
            <person name="Kumar S."/>
            <person name="Blaxter L. M."/>
        </authorList>
    </citation>
    <scope>NUCLEOTIDE SEQUENCE [LARGE SCALE GENOMIC DNA]</scope>
</reference>
<dbReference type="InterPro" id="IPR000276">
    <property type="entry name" value="GPCR_Rhodpsn"/>
</dbReference>
<evidence type="ECO:0000313" key="8">
    <source>
        <dbReference type="Proteomes" id="UP000494206"/>
    </source>
</evidence>
<evidence type="ECO:0000256" key="1">
    <source>
        <dbReference type="ARBA" id="ARBA00004370"/>
    </source>
</evidence>
<comment type="caution">
    <text evidence="7">The sequence shown here is derived from an EMBL/GenBank/DDBJ whole genome shotgun (WGS) entry which is preliminary data.</text>
</comment>
<dbReference type="Gene3D" id="1.20.1070.10">
    <property type="entry name" value="Rhodopsin 7-helix transmembrane proteins"/>
    <property type="match status" value="1"/>
</dbReference>
<keyword evidence="2 5" id="KW-0812">Transmembrane</keyword>
<feature type="transmembrane region" description="Helical" evidence="5">
    <location>
        <begin position="203"/>
        <end position="226"/>
    </location>
</feature>
<feature type="transmembrane region" description="Helical" evidence="5">
    <location>
        <begin position="28"/>
        <end position="48"/>
    </location>
</feature>
<dbReference type="CDD" id="cd14978">
    <property type="entry name" value="7tmA_FMRFamide_R-like"/>
    <property type="match status" value="1"/>
</dbReference>
<dbReference type="InterPro" id="IPR017452">
    <property type="entry name" value="GPCR_Rhodpsn_7TM"/>
</dbReference>
<feature type="transmembrane region" description="Helical" evidence="5">
    <location>
        <begin position="283"/>
        <end position="305"/>
    </location>
</feature>
<comment type="subcellular location">
    <subcellularLocation>
        <location evidence="1">Membrane</location>
    </subcellularLocation>
</comment>
<dbReference type="PROSITE" id="PS50262">
    <property type="entry name" value="G_PROTEIN_RECEP_F1_2"/>
    <property type="match status" value="1"/>
</dbReference>
<organism evidence="7 8">
    <name type="scientific">Caenorhabditis bovis</name>
    <dbReference type="NCBI Taxonomy" id="2654633"/>
    <lineage>
        <taxon>Eukaryota</taxon>
        <taxon>Metazoa</taxon>
        <taxon>Ecdysozoa</taxon>
        <taxon>Nematoda</taxon>
        <taxon>Chromadorea</taxon>
        <taxon>Rhabditida</taxon>
        <taxon>Rhabditina</taxon>
        <taxon>Rhabditomorpha</taxon>
        <taxon>Rhabditoidea</taxon>
        <taxon>Rhabditidae</taxon>
        <taxon>Peloderinae</taxon>
        <taxon>Caenorhabditis</taxon>
    </lineage>
</organism>
<name>A0A8S1EDW6_9PELO</name>
<dbReference type="Proteomes" id="UP000494206">
    <property type="component" value="Unassembled WGS sequence"/>
</dbReference>
<keyword evidence="3 5" id="KW-1133">Transmembrane helix</keyword>
<gene>
    <name evidence="7" type="ORF">CBOVIS_LOCUS1599</name>
</gene>
<dbReference type="PRINTS" id="PR00237">
    <property type="entry name" value="GPCRRHODOPSN"/>
</dbReference>
<evidence type="ECO:0000256" key="2">
    <source>
        <dbReference type="ARBA" id="ARBA00022692"/>
    </source>
</evidence>
<dbReference type="GO" id="GO:0004930">
    <property type="term" value="F:G protein-coupled receptor activity"/>
    <property type="evidence" value="ECO:0007669"/>
    <property type="project" value="InterPro"/>
</dbReference>
<feature type="transmembrane region" description="Helical" evidence="5">
    <location>
        <begin position="325"/>
        <end position="342"/>
    </location>
</feature>